<dbReference type="SUPFAM" id="SSF55811">
    <property type="entry name" value="Nudix"/>
    <property type="match status" value="1"/>
</dbReference>
<feature type="domain" description="Nudix hydrolase" evidence="6">
    <location>
        <begin position="27"/>
        <end position="155"/>
    </location>
</feature>
<dbReference type="GO" id="GO:0016787">
    <property type="term" value="F:hydrolase activity"/>
    <property type="evidence" value="ECO:0007669"/>
    <property type="project" value="UniProtKB-KW"/>
</dbReference>
<dbReference type="InterPro" id="IPR020084">
    <property type="entry name" value="NUDIX_hydrolase_CS"/>
</dbReference>
<dbReference type="EMBL" id="JABBYC010000076">
    <property type="protein sequence ID" value="MBL0888732.1"/>
    <property type="molecule type" value="Genomic_DNA"/>
</dbReference>
<organism evidence="7 8">
    <name type="scientific">Myceligenerans indicum</name>
    <dbReference type="NCBI Taxonomy" id="2593663"/>
    <lineage>
        <taxon>Bacteria</taxon>
        <taxon>Bacillati</taxon>
        <taxon>Actinomycetota</taxon>
        <taxon>Actinomycetes</taxon>
        <taxon>Micrococcales</taxon>
        <taxon>Promicromonosporaceae</taxon>
        <taxon>Myceligenerans</taxon>
    </lineage>
</organism>
<reference evidence="7 8" key="1">
    <citation type="journal article" date="2021" name="Arch. Microbiol.">
        <title>Myceligenerans indicum sp. nov., an actinobacterium isolated from mangrove sediment of Sundarbans, India.</title>
        <authorList>
            <person name="Asha K."/>
            <person name="Bhadury P."/>
        </authorList>
    </citation>
    <scope>NUCLEOTIDE SEQUENCE [LARGE SCALE GENOMIC DNA]</scope>
    <source>
        <strain evidence="7 8">I2</strain>
    </source>
</reference>
<dbReference type="Gene3D" id="3.90.79.10">
    <property type="entry name" value="Nucleoside Triphosphate Pyrophosphohydrolase"/>
    <property type="match status" value="1"/>
</dbReference>
<dbReference type="PROSITE" id="PS00893">
    <property type="entry name" value="NUDIX_BOX"/>
    <property type="match status" value="1"/>
</dbReference>
<dbReference type="PANTHER" id="PTHR43046:SF12">
    <property type="entry name" value="GDP-MANNOSE MANNOSYL HYDROLASE"/>
    <property type="match status" value="1"/>
</dbReference>
<dbReference type="Proteomes" id="UP000675409">
    <property type="component" value="Unassembled WGS sequence"/>
</dbReference>
<evidence type="ECO:0000313" key="8">
    <source>
        <dbReference type="Proteomes" id="UP000675409"/>
    </source>
</evidence>
<proteinExistence type="inferred from homology"/>
<comment type="caution">
    <text evidence="7">The sequence shown here is derived from an EMBL/GenBank/DDBJ whole genome shotgun (WGS) entry which is preliminary data.</text>
</comment>
<dbReference type="InterPro" id="IPR000086">
    <property type="entry name" value="NUDIX_hydrolase_dom"/>
</dbReference>
<gene>
    <name evidence="7" type="ORF">HGK34_21040</name>
</gene>
<dbReference type="PRINTS" id="PR00502">
    <property type="entry name" value="NUDIXFAMILY"/>
</dbReference>
<dbReference type="CDD" id="cd18876">
    <property type="entry name" value="NUDIX_Hydrolase"/>
    <property type="match status" value="1"/>
</dbReference>
<evidence type="ECO:0000256" key="1">
    <source>
        <dbReference type="ARBA" id="ARBA00001946"/>
    </source>
</evidence>
<sequence>MSSCPPVGRVATMTWVEPEKWYAQLASFHAAAALFVTDDSGRVLLVKPTYRDHWAFPGGYVDQGETPHAAAARELFEELGLSLTIGDLLVVDWASPAGPRPRALVNLVFDGGLLTDAGRIRMDSDELETFGFHDPEHCKRLLPIRVAPRIDAALDARAKNVTAYLSDGESAQTKR</sequence>
<name>A0ABS1LR21_9MICO</name>
<keyword evidence="8" id="KW-1185">Reference proteome</keyword>
<keyword evidence="3 5" id="KW-0378">Hydrolase</keyword>
<dbReference type="PANTHER" id="PTHR43046">
    <property type="entry name" value="GDP-MANNOSE MANNOSYL HYDROLASE"/>
    <property type="match status" value="1"/>
</dbReference>
<evidence type="ECO:0000256" key="4">
    <source>
        <dbReference type="ARBA" id="ARBA00022842"/>
    </source>
</evidence>
<accession>A0ABS1LR21</accession>
<evidence type="ECO:0000259" key="6">
    <source>
        <dbReference type="PROSITE" id="PS51462"/>
    </source>
</evidence>
<evidence type="ECO:0000256" key="5">
    <source>
        <dbReference type="RuleBase" id="RU003476"/>
    </source>
</evidence>
<comment type="cofactor">
    <cofactor evidence="1">
        <name>Mg(2+)</name>
        <dbReference type="ChEBI" id="CHEBI:18420"/>
    </cofactor>
</comment>
<dbReference type="Pfam" id="PF00293">
    <property type="entry name" value="NUDIX"/>
    <property type="match status" value="1"/>
</dbReference>
<evidence type="ECO:0000256" key="2">
    <source>
        <dbReference type="ARBA" id="ARBA00005582"/>
    </source>
</evidence>
<evidence type="ECO:0000256" key="3">
    <source>
        <dbReference type="ARBA" id="ARBA00022801"/>
    </source>
</evidence>
<dbReference type="InterPro" id="IPR020476">
    <property type="entry name" value="Nudix_hydrolase"/>
</dbReference>
<keyword evidence="4" id="KW-0460">Magnesium</keyword>
<comment type="similarity">
    <text evidence="2 5">Belongs to the Nudix hydrolase family.</text>
</comment>
<protein>
    <submittedName>
        <fullName evidence="7">NUDIX hydrolase</fullName>
    </submittedName>
</protein>
<dbReference type="InterPro" id="IPR015797">
    <property type="entry name" value="NUDIX_hydrolase-like_dom_sf"/>
</dbReference>
<evidence type="ECO:0000313" key="7">
    <source>
        <dbReference type="EMBL" id="MBL0888732.1"/>
    </source>
</evidence>
<dbReference type="PROSITE" id="PS51462">
    <property type="entry name" value="NUDIX"/>
    <property type="match status" value="1"/>
</dbReference>